<feature type="compositionally biased region" description="Low complexity" evidence="1">
    <location>
        <begin position="458"/>
        <end position="471"/>
    </location>
</feature>
<organism evidence="3 4">
    <name type="scientific">Armadillidium nasatum</name>
    <dbReference type="NCBI Taxonomy" id="96803"/>
    <lineage>
        <taxon>Eukaryota</taxon>
        <taxon>Metazoa</taxon>
        <taxon>Ecdysozoa</taxon>
        <taxon>Arthropoda</taxon>
        <taxon>Crustacea</taxon>
        <taxon>Multicrustacea</taxon>
        <taxon>Malacostraca</taxon>
        <taxon>Eumalacostraca</taxon>
        <taxon>Peracarida</taxon>
        <taxon>Isopoda</taxon>
        <taxon>Oniscidea</taxon>
        <taxon>Crinocheta</taxon>
        <taxon>Armadillidiidae</taxon>
        <taxon>Armadillidium</taxon>
    </lineage>
</organism>
<gene>
    <name evidence="3" type="ORF">Anas_01592</name>
</gene>
<name>A0A5N5T810_9CRUS</name>
<evidence type="ECO:0000259" key="2">
    <source>
        <dbReference type="SMART" id="SM01359"/>
    </source>
</evidence>
<dbReference type="Pfam" id="PF17791">
    <property type="entry name" value="MG3"/>
    <property type="match status" value="1"/>
</dbReference>
<proteinExistence type="predicted"/>
<sequence>GVYTIHANNNVKSFEVRDFVLPRFEVTIDSPQTILGSDENVTLQLCAFYVFGEAVKGNATIYASVGNFDTVYANISQTKEIEGCQNFTFKAKELLFDYNNCHISILQVQGNANVTEAGTGVEIIADTTYLTVHRQGITFEDKTINDVKKAYLPALIEIETKYANGTPAINETMESCTFYEDEEICKNFTTDNNGVLYFVIPSQIRQFVKIRAVNFPRIERLFNDVMRESSYTIFFNDFQEYVDPMNTSITIMENMIDCTTGENIEVRIPVVFVATEEFTTDVYLQIQSRGQVIAFKKMSVDFTESDLRIREEDKLIPLETTPEGVILGSFVIPVTLSERASPEISILVWFAKEDGTVVADSLNAVVSECLSHKVDFSWSTPRVGPGEEATLRIKGAENSLCSICVEILSAGNNNDLDISSILSVVYNSIARPNEPQTNLQYCLNKYGLSQTEDEQPVSTPSSTTDSSATSKVSSPISVFQPQIIQALHMFNVKMKEEFVEPAPSAAYDLGTVYKAEAALNEGGATLEEESIQERSYLPETWLWLLRTLS</sequence>
<protein>
    <recommendedName>
        <fullName evidence="2">Alpha-2-macroglobulin bait region domain-containing protein</fullName>
    </recommendedName>
</protein>
<dbReference type="PANTHER" id="PTHR11412">
    <property type="entry name" value="MACROGLOBULIN / COMPLEMENT"/>
    <property type="match status" value="1"/>
</dbReference>
<dbReference type="OrthoDB" id="6376214at2759"/>
<dbReference type="Pfam" id="PF07703">
    <property type="entry name" value="A2M_BRD"/>
    <property type="match status" value="1"/>
</dbReference>
<reference evidence="3 4" key="1">
    <citation type="journal article" date="2019" name="PLoS Biol.">
        <title>Sex chromosomes control vertical transmission of feminizing Wolbachia symbionts in an isopod.</title>
        <authorList>
            <person name="Becking T."/>
            <person name="Chebbi M.A."/>
            <person name="Giraud I."/>
            <person name="Moumen B."/>
            <person name="Laverre T."/>
            <person name="Caubet Y."/>
            <person name="Peccoud J."/>
            <person name="Gilbert C."/>
            <person name="Cordaux R."/>
        </authorList>
    </citation>
    <scope>NUCLEOTIDE SEQUENCE [LARGE SCALE GENOMIC DNA]</scope>
    <source>
        <strain evidence="3">ANa2</strain>
        <tissue evidence="3">Whole body excluding digestive tract and cuticle</tissue>
    </source>
</reference>
<dbReference type="EMBL" id="SEYY01006760">
    <property type="protein sequence ID" value="KAB7502774.1"/>
    <property type="molecule type" value="Genomic_DNA"/>
</dbReference>
<dbReference type="SMART" id="SM01359">
    <property type="entry name" value="A2M_N_2"/>
    <property type="match status" value="1"/>
</dbReference>
<feature type="domain" description="Alpha-2-macroglobulin bait region" evidence="2">
    <location>
        <begin position="249"/>
        <end position="403"/>
    </location>
</feature>
<dbReference type="InterPro" id="IPR041555">
    <property type="entry name" value="MG3"/>
</dbReference>
<dbReference type="InterPro" id="IPR011625">
    <property type="entry name" value="A2M_N_BRD"/>
</dbReference>
<dbReference type="InterPro" id="IPR050473">
    <property type="entry name" value="A2M/Complement_sys"/>
</dbReference>
<dbReference type="Gene3D" id="2.60.40.1940">
    <property type="match status" value="1"/>
</dbReference>
<dbReference type="Proteomes" id="UP000326759">
    <property type="component" value="Unassembled WGS sequence"/>
</dbReference>
<keyword evidence="4" id="KW-1185">Reference proteome</keyword>
<accession>A0A5N5T810</accession>
<dbReference type="PANTHER" id="PTHR11412:SF171">
    <property type="entry name" value="PREGNANCY ZONE PROTEIN-LIKE PROTEIN"/>
    <property type="match status" value="1"/>
</dbReference>
<feature type="region of interest" description="Disordered" evidence="1">
    <location>
        <begin position="452"/>
        <end position="471"/>
    </location>
</feature>
<comment type="caution">
    <text evidence="3">The sequence shown here is derived from an EMBL/GenBank/DDBJ whole genome shotgun (WGS) entry which is preliminary data.</text>
</comment>
<evidence type="ECO:0000313" key="4">
    <source>
        <dbReference type="Proteomes" id="UP000326759"/>
    </source>
</evidence>
<feature type="non-terminal residue" evidence="3">
    <location>
        <position position="1"/>
    </location>
</feature>
<evidence type="ECO:0000256" key="1">
    <source>
        <dbReference type="SAM" id="MobiDB-lite"/>
    </source>
</evidence>
<evidence type="ECO:0000313" key="3">
    <source>
        <dbReference type="EMBL" id="KAB7502774.1"/>
    </source>
</evidence>
<dbReference type="AlphaFoldDB" id="A0A5N5T810"/>
<dbReference type="Gene3D" id="2.60.40.1930">
    <property type="match status" value="1"/>
</dbReference>